<evidence type="ECO:0000313" key="9">
    <source>
        <dbReference type="Proteomes" id="UP000813444"/>
    </source>
</evidence>
<evidence type="ECO:0000256" key="7">
    <source>
        <dbReference type="SAM" id="Phobius"/>
    </source>
</evidence>
<dbReference type="OrthoDB" id="10254665at2759"/>
<evidence type="ECO:0000256" key="3">
    <source>
        <dbReference type="ARBA" id="ARBA00022827"/>
    </source>
</evidence>
<dbReference type="InterPro" id="IPR050346">
    <property type="entry name" value="FMO-like"/>
</dbReference>
<reference evidence="8" key="1">
    <citation type="journal article" date="2021" name="Nat. Commun.">
        <title>Genetic determinants of endophytism in the Arabidopsis root mycobiome.</title>
        <authorList>
            <person name="Mesny F."/>
            <person name="Miyauchi S."/>
            <person name="Thiergart T."/>
            <person name="Pickel B."/>
            <person name="Atanasova L."/>
            <person name="Karlsson M."/>
            <person name="Huettel B."/>
            <person name="Barry K.W."/>
            <person name="Haridas S."/>
            <person name="Chen C."/>
            <person name="Bauer D."/>
            <person name="Andreopoulos W."/>
            <person name="Pangilinan J."/>
            <person name="LaButti K."/>
            <person name="Riley R."/>
            <person name="Lipzen A."/>
            <person name="Clum A."/>
            <person name="Drula E."/>
            <person name="Henrissat B."/>
            <person name="Kohler A."/>
            <person name="Grigoriev I.V."/>
            <person name="Martin F.M."/>
            <person name="Hacquard S."/>
        </authorList>
    </citation>
    <scope>NUCLEOTIDE SEQUENCE</scope>
    <source>
        <strain evidence="8">MPI-CAGE-CH-0235</strain>
    </source>
</reference>
<dbReference type="InterPro" id="IPR020946">
    <property type="entry name" value="Flavin_mOase-like"/>
</dbReference>
<proteinExistence type="inferred from homology"/>
<name>A0A8K0SUM1_9HYPO</name>
<accession>A0A8K0SUM1</accession>
<keyword evidence="7" id="KW-0812">Transmembrane</keyword>
<keyword evidence="7" id="KW-1133">Transmembrane helix</keyword>
<keyword evidence="3" id="KW-0274">FAD</keyword>
<dbReference type="Gene3D" id="3.50.50.60">
    <property type="entry name" value="FAD/NAD(P)-binding domain"/>
    <property type="match status" value="2"/>
</dbReference>
<sequence length="650" mass="73815">MRVAIIGGGPSGLVQLKVLAEAHRHFPVEPIELKLFESHEKIGGIFFHHSYEDGEMVSSKFLTTFSDFRPRPDDADFLSSERYLEYLDQYASYFRLWPYIHLGTKVISVRRGPVSGHIVTYQTPDGSRIDWPCDAIAVCSGVHAIPNIPHIPGIENVPTVLHSQDFKTRAQLGKDKTVLILGSGETGADLAYISITADTQRVIMCHRDGWIGAPKRNPNATFFPWLFGPKDQTEGQIPVDVAQPTIFDSIYVHPMVRDSMLVWNYYHALALPVGSWVGAGSPHGIDQWVGQVYGERFHASRVFFNKAWQRIQNYVSAPWRPTEWPLSTRIRRFFYRADQPPPPRVIDVAPFPSHITPDGVAHFPRNSRPESERIQESVVKPDIVIFATGYLPAFPFFNTPDNQGQRPYPMAFDADVRQIWSSDDPTIGFIGFVRPGFGAIPPLSELQSMLFAMNLLNRIPRPLHKDDEWHYRIIHKPDARVTYGVEHDTYSYQLAKDIDGAPSFTEVLKLACVTPNGWRLPIVWGWGGNVNAKFRMRGPWRFEEAPNIMTGEMWEIITRRKGMFGNFNISFLPMLYLGSLSLFFFIYATLWDTLAALHLAEPLERRNEPKRIMEELEAAMTAEKEKARSRTSLHESSAKTNGTEVVNGAH</sequence>
<comment type="caution">
    <text evidence="8">The sequence shown here is derived from an EMBL/GenBank/DDBJ whole genome shotgun (WGS) entry which is preliminary data.</text>
</comment>
<evidence type="ECO:0000256" key="5">
    <source>
        <dbReference type="ARBA" id="ARBA00023002"/>
    </source>
</evidence>
<dbReference type="GO" id="GO:0050661">
    <property type="term" value="F:NADP binding"/>
    <property type="evidence" value="ECO:0007669"/>
    <property type="project" value="InterPro"/>
</dbReference>
<evidence type="ECO:0000256" key="6">
    <source>
        <dbReference type="SAM" id="MobiDB-lite"/>
    </source>
</evidence>
<dbReference type="Pfam" id="PF00743">
    <property type="entry name" value="FMO-like"/>
    <property type="match status" value="1"/>
</dbReference>
<feature type="compositionally biased region" description="Basic and acidic residues" evidence="6">
    <location>
        <begin position="622"/>
        <end position="637"/>
    </location>
</feature>
<dbReference type="InterPro" id="IPR000960">
    <property type="entry name" value="Flavin_mOase"/>
</dbReference>
<dbReference type="PANTHER" id="PTHR23023">
    <property type="entry name" value="DIMETHYLANILINE MONOOXYGENASE"/>
    <property type="match status" value="1"/>
</dbReference>
<evidence type="ECO:0008006" key="10">
    <source>
        <dbReference type="Google" id="ProtNLM"/>
    </source>
</evidence>
<evidence type="ECO:0000256" key="2">
    <source>
        <dbReference type="ARBA" id="ARBA00022630"/>
    </source>
</evidence>
<gene>
    <name evidence="8" type="ORF">B0I35DRAFT_450094</name>
</gene>
<comment type="similarity">
    <text evidence="1">Belongs to the FMO family.</text>
</comment>
<feature type="region of interest" description="Disordered" evidence="6">
    <location>
        <begin position="622"/>
        <end position="650"/>
    </location>
</feature>
<dbReference type="PRINTS" id="PR00370">
    <property type="entry name" value="FMOXYGENASE"/>
</dbReference>
<evidence type="ECO:0000256" key="1">
    <source>
        <dbReference type="ARBA" id="ARBA00009183"/>
    </source>
</evidence>
<keyword evidence="7" id="KW-0472">Membrane</keyword>
<dbReference type="PIRSF" id="PIRSF000332">
    <property type="entry name" value="FMO"/>
    <property type="match status" value="1"/>
</dbReference>
<keyword evidence="2" id="KW-0285">Flavoprotein</keyword>
<feature type="transmembrane region" description="Helical" evidence="7">
    <location>
        <begin position="574"/>
        <end position="600"/>
    </location>
</feature>
<dbReference type="AlphaFoldDB" id="A0A8K0SUM1"/>
<keyword evidence="5" id="KW-0560">Oxidoreductase</keyword>
<keyword evidence="4" id="KW-0521">NADP</keyword>
<dbReference type="Proteomes" id="UP000813444">
    <property type="component" value="Unassembled WGS sequence"/>
</dbReference>
<organism evidence="8 9">
    <name type="scientific">Stachybotrys elegans</name>
    <dbReference type="NCBI Taxonomy" id="80388"/>
    <lineage>
        <taxon>Eukaryota</taxon>
        <taxon>Fungi</taxon>
        <taxon>Dikarya</taxon>
        <taxon>Ascomycota</taxon>
        <taxon>Pezizomycotina</taxon>
        <taxon>Sordariomycetes</taxon>
        <taxon>Hypocreomycetidae</taxon>
        <taxon>Hypocreales</taxon>
        <taxon>Stachybotryaceae</taxon>
        <taxon>Stachybotrys</taxon>
    </lineage>
</organism>
<dbReference type="SUPFAM" id="SSF51905">
    <property type="entry name" value="FAD/NAD(P)-binding domain"/>
    <property type="match status" value="1"/>
</dbReference>
<dbReference type="GO" id="GO:0050660">
    <property type="term" value="F:flavin adenine dinucleotide binding"/>
    <property type="evidence" value="ECO:0007669"/>
    <property type="project" value="InterPro"/>
</dbReference>
<dbReference type="InterPro" id="IPR036188">
    <property type="entry name" value="FAD/NAD-bd_sf"/>
</dbReference>
<dbReference type="GO" id="GO:0004499">
    <property type="term" value="F:N,N-dimethylaniline monooxygenase activity"/>
    <property type="evidence" value="ECO:0007669"/>
    <property type="project" value="InterPro"/>
</dbReference>
<keyword evidence="9" id="KW-1185">Reference proteome</keyword>
<evidence type="ECO:0000313" key="8">
    <source>
        <dbReference type="EMBL" id="KAH7322857.1"/>
    </source>
</evidence>
<dbReference type="EMBL" id="JAGPNK010000004">
    <property type="protein sequence ID" value="KAH7322857.1"/>
    <property type="molecule type" value="Genomic_DNA"/>
</dbReference>
<evidence type="ECO:0000256" key="4">
    <source>
        <dbReference type="ARBA" id="ARBA00022857"/>
    </source>
</evidence>
<protein>
    <recommendedName>
        <fullName evidence="10">Dimethylaniline monooxygenase</fullName>
    </recommendedName>
</protein>